<gene>
    <name evidence="9" type="ORF">TrST_g13243</name>
</gene>
<evidence type="ECO:0000313" key="9">
    <source>
        <dbReference type="EMBL" id="GMH72344.1"/>
    </source>
</evidence>
<feature type="region of interest" description="Disordered" evidence="6">
    <location>
        <begin position="1"/>
        <end position="32"/>
    </location>
</feature>
<name>A0A9W7AID3_9STRA</name>
<dbReference type="GO" id="GO:0003723">
    <property type="term" value="F:RNA binding"/>
    <property type="evidence" value="ECO:0007669"/>
    <property type="project" value="UniProtKB-UniRule"/>
</dbReference>
<dbReference type="PROSITE" id="PS51192">
    <property type="entry name" value="HELICASE_ATP_BIND_1"/>
    <property type="match status" value="1"/>
</dbReference>
<dbReference type="PROSITE" id="PS51194">
    <property type="entry name" value="HELICASE_CTER"/>
    <property type="match status" value="1"/>
</dbReference>
<evidence type="ECO:0000256" key="4">
    <source>
        <dbReference type="ARBA" id="ARBA00022884"/>
    </source>
</evidence>
<reference evidence="10" key="1">
    <citation type="journal article" date="2023" name="Commun. Biol.">
        <title>Genome analysis of Parmales, the sister group of diatoms, reveals the evolutionary specialization of diatoms from phago-mixotrophs to photoautotrophs.</title>
        <authorList>
            <person name="Ban H."/>
            <person name="Sato S."/>
            <person name="Yoshikawa S."/>
            <person name="Yamada K."/>
            <person name="Nakamura Y."/>
            <person name="Ichinomiya M."/>
            <person name="Sato N."/>
            <person name="Blanc-Mathieu R."/>
            <person name="Endo H."/>
            <person name="Kuwata A."/>
            <person name="Ogata H."/>
        </authorList>
    </citation>
    <scope>NUCLEOTIDE SEQUENCE [LARGE SCALE GENOMIC DNA]</scope>
    <source>
        <strain evidence="10">NIES 3701</strain>
    </source>
</reference>
<feature type="compositionally biased region" description="Polar residues" evidence="6">
    <location>
        <begin position="54"/>
        <end position="72"/>
    </location>
</feature>
<dbReference type="AlphaFoldDB" id="A0A9W7AID3"/>
<keyword evidence="1 5" id="KW-0547">Nucleotide-binding</keyword>
<feature type="region of interest" description="Disordered" evidence="6">
    <location>
        <begin position="54"/>
        <end position="110"/>
    </location>
</feature>
<keyword evidence="2 5" id="KW-0378">Hydrolase</keyword>
<dbReference type="Pfam" id="PF00270">
    <property type="entry name" value="DEAD"/>
    <property type="match status" value="1"/>
</dbReference>
<keyword evidence="5" id="KW-0347">Helicase</keyword>
<keyword evidence="4 5" id="KW-0694">RNA-binding</keyword>
<proteinExistence type="inferred from homology"/>
<dbReference type="SUPFAM" id="SSF52540">
    <property type="entry name" value="P-loop containing nucleoside triphosphate hydrolases"/>
    <property type="match status" value="2"/>
</dbReference>
<dbReference type="Pfam" id="PF00271">
    <property type="entry name" value="Helicase_C"/>
    <property type="match status" value="1"/>
</dbReference>
<dbReference type="OrthoDB" id="193716at2759"/>
<comment type="caution">
    <text evidence="9">The sequence shown here is derived from an EMBL/GenBank/DDBJ whole genome shotgun (WGS) entry which is preliminary data.</text>
</comment>
<dbReference type="EMBL" id="BRXY01000156">
    <property type="protein sequence ID" value="GMH72344.1"/>
    <property type="molecule type" value="Genomic_DNA"/>
</dbReference>
<feature type="compositionally biased region" description="Low complexity" evidence="6">
    <location>
        <begin position="88"/>
        <end position="104"/>
    </location>
</feature>
<comment type="similarity">
    <text evidence="5">Belongs to the DEAD box helicase family.</text>
</comment>
<evidence type="ECO:0000256" key="5">
    <source>
        <dbReference type="RuleBase" id="RU365068"/>
    </source>
</evidence>
<dbReference type="GO" id="GO:0016787">
    <property type="term" value="F:hydrolase activity"/>
    <property type="evidence" value="ECO:0007669"/>
    <property type="project" value="UniProtKB-KW"/>
</dbReference>
<evidence type="ECO:0000256" key="1">
    <source>
        <dbReference type="ARBA" id="ARBA00022741"/>
    </source>
</evidence>
<evidence type="ECO:0000256" key="2">
    <source>
        <dbReference type="ARBA" id="ARBA00022801"/>
    </source>
</evidence>
<comment type="domain">
    <text evidence="5">The Q motif is unique to and characteristic of the DEAD box family of RNA helicases and controls ATP binding and hydrolysis.</text>
</comment>
<feature type="domain" description="Helicase ATP-binding" evidence="7">
    <location>
        <begin position="411"/>
        <end position="592"/>
    </location>
</feature>
<dbReference type="InterPro" id="IPR000608">
    <property type="entry name" value="UBC"/>
</dbReference>
<organism evidence="9 10">
    <name type="scientific">Triparma strigata</name>
    <dbReference type="NCBI Taxonomy" id="1606541"/>
    <lineage>
        <taxon>Eukaryota</taxon>
        <taxon>Sar</taxon>
        <taxon>Stramenopiles</taxon>
        <taxon>Ochrophyta</taxon>
        <taxon>Bolidophyceae</taxon>
        <taxon>Parmales</taxon>
        <taxon>Triparmaceae</taxon>
        <taxon>Triparma</taxon>
    </lineage>
</organism>
<dbReference type="SUPFAM" id="SSF54495">
    <property type="entry name" value="UBC-like"/>
    <property type="match status" value="1"/>
</dbReference>
<dbReference type="EC" id="3.6.4.13" evidence="5"/>
<dbReference type="Proteomes" id="UP001165085">
    <property type="component" value="Unassembled WGS sequence"/>
</dbReference>
<dbReference type="GO" id="GO:0003724">
    <property type="term" value="F:RNA helicase activity"/>
    <property type="evidence" value="ECO:0007669"/>
    <property type="project" value="UniProtKB-EC"/>
</dbReference>
<dbReference type="Gene3D" id="3.40.50.300">
    <property type="entry name" value="P-loop containing nucleotide triphosphate hydrolases"/>
    <property type="match status" value="2"/>
</dbReference>
<dbReference type="CDD" id="cd18787">
    <property type="entry name" value="SF2_C_DEAD"/>
    <property type="match status" value="1"/>
</dbReference>
<dbReference type="SMART" id="SM00490">
    <property type="entry name" value="HELICc"/>
    <property type="match status" value="1"/>
</dbReference>
<comment type="function">
    <text evidence="5">RNA helicase.</text>
</comment>
<comment type="catalytic activity">
    <reaction evidence="5">
        <text>ATP + H2O = ADP + phosphate + H(+)</text>
        <dbReference type="Rhea" id="RHEA:13065"/>
        <dbReference type="ChEBI" id="CHEBI:15377"/>
        <dbReference type="ChEBI" id="CHEBI:15378"/>
        <dbReference type="ChEBI" id="CHEBI:30616"/>
        <dbReference type="ChEBI" id="CHEBI:43474"/>
        <dbReference type="ChEBI" id="CHEBI:456216"/>
        <dbReference type="EC" id="3.6.4.13"/>
    </reaction>
</comment>
<feature type="domain" description="Helicase C-terminal" evidence="8">
    <location>
        <begin position="689"/>
        <end position="838"/>
    </location>
</feature>
<evidence type="ECO:0000259" key="8">
    <source>
        <dbReference type="PROSITE" id="PS51194"/>
    </source>
</evidence>
<sequence length="924" mass="102949">MYYPPQQPYYNNPNPQQYYGYNQQQQQHAYYAQQQPGYGEYAGYGLREYNTNYRPARNQRQNYKCNNANPNKRTSRPKKPPRGEKKGSLSNSKKNSNNSSNPNSRQTLSPQAASFVTPLTQSDIDLNTLRSQLRSSEISNLSSLPQILSVNVCKGNDRYIIVQITGSPDTPYAGGKYDVEVFFGKDYPKVFPQCRLATKIVHQSISPVGVITFPPLPSPISASTPIKYIRDVILGTNPSPELIERAEECNKKNAIENTTPQDMTDPALNYSPRRVSSILGIKETDFEDYKIFYQPILTSTKKERVKGFVTMSSPSSSSSSSSKSGSTSILSKWSKNATLDPSASESVPSQFAPQNPVDALWSTLHSKRSAPLNYSSHSFMTLSHAISSPTLSAVRKTMGFKKMTLEQCQMLPAVLEGKDILVRSNTGTGKTISFLIPCIERASELRRQSQVSALIISPTRELASQTAEMANQLVVFNTDIIIDIFMGGKNINSEVARCEKGYPTILIVTPGRMLDHLERDEGKLEQQLANLNTLVLDESDQLLAAGFLPSIETIIQYIPMTSPDLQTMMFTATVPPSLHEVVSSTLKPDGYFLDADESKTKWGLSQFNIEKNVMLNSKSPAPLTKIEPITNAMKRAAQIAASRASLGLDSTREKPATNPSATIANFKDMVGTSIVQHYVSCDISSQALMLKRLLSLSCARKDYKVIVFFQTARATAYFVSLMSEVHFIDVLEMHSRKSQPHRAHVSHKFKTEYDQVLFTSDVSARGVDYPNVTCCIQFGLPQNVENYIHRCGRSGRGIQGGLSIVLLSEFERFFLEELEEQGIEVPRLEVELGGEEEEIIKKLKGRTDVPKSKELLNRAKLHYQAWIGYYCSHTKRLGIEKEDIVNKSIVHALEVLGLDEVPAIKKSTAEKMAVDGIPGIRIEM</sequence>
<dbReference type="InterPro" id="IPR016135">
    <property type="entry name" value="UBQ-conjugating_enzyme/RWD"/>
</dbReference>
<dbReference type="Gene3D" id="3.10.110.10">
    <property type="entry name" value="Ubiquitin Conjugating Enzyme"/>
    <property type="match status" value="1"/>
</dbReference>
<evidence type="ECO:0000259" key="7">
    <source>
        <dbReference type="PROSITE" id="PS51192"/>
    </source>
</evidence>
<evidence type="ECO:0000313" key="10">
    <source>
        <dbReference type="Proteomes" id="UP001165085"/>
    </source>
</evidence>
<dbReference type="CDD" id="cd00195">
    <property type="entry name" value="UBCc_UEV"/>
    <property type="match status" value="1"/>
</dbReference>
<evidence type="ECO:0000256" key="6">
    <source>
        <dbReference type="SAM" id="MobiDB-lite"/>
    </source>
</evidence>
<dbReference type="InterPro" id="IPR011545">
    <property type="entry name" value="DEAD/DEAH_box_helicase_dom"/>
</dbReference>
<dbReference type="Pfam" id="PF00179">
    <property type="entry name" value="UQ_con"/>
    <property type="match status" value="1"/>
</dbReference>
<dbReference type="SMART" id="SM00487">
    <property type="entry name" value="DEXDc"/>
    <property type="match status" value="1"/>
</dbReference>
<dbReference type="InterPro" id="IPR027417">
    <property type="entry name" value="P-loop_NTPase"/>
</dbReference>
<keyword evidence="10" id="KW-1185">Reference proteome</keyword>
<accession>A0A9W7AID3</accession>
<protein>
    <recommendedName>
        <fullName evidence="5">ATP-dependent RNA helicase</fullName>
        <ecNumber evidence="5">3.6.4.13</ecNumber>
    </recommendedName>
</protein>
<dbReference type="GO" id="GO:0005524">
    <property type="term" value="F:ATP binding"/>
    <property type="evidence" value="ECO:0007669"/>
    <property type="project" value="UniProtKB-UniRule"/>
</dbReference>
<dbReference type="InterPro" id="IPR001650">
    <property type="entry name" value="Helicase_C-like"/>
</dbReference>
<keyword evidence="3 5" id="KW-0067">ATP-binding</keyword>
<dbReference type="InterPro" id="IPR014001">
    <property type="entry name" value="Helicase_ATP-bd"/>
</dbReference>
<dbReference type="PANTHER" id="PTHR24031">
    <property type="entry name" value="RNA HELICASE"/>
    <property type="match status" value="1"/>
</dbReference>
<evidence type="ECO:0000256" key="3">
    <source>
        <dbReference type="ARBA" id="ARBA00022840"/>
    </source>
</evidence>